<keyword evidence="5" id="KW-0539">Nucleus</keyword>
<dbReference type="GO" id="GO:0032922">
    <property type="term" value="P:circadian regulation of gene expression"/>
    <property type="evidence" value="ECO:0007669"/>
    <property type="project" value="TreeGrafter"/>
</dbReference>
<dbReference type="InterPro" id="IPR050760">
    <property type="entry name" value="Period_circadian_regulator"/>
</dbReference>
<name>L7QQU3_9NEOP</name>
<dbReference type="InterPro" id="IPR000014">
    <property type="entry name" value="PAS"/>
</dbReference>
<reference evidence="7" key="2">
    <citation type="submission" date="2012-03" db="EMBL/GenBank/DDBJ databases">
        <title>Assembling the Tree of Life Lepidoptera.</title>
        <authorList>
            <consortium name="LepTree.net"/>
            <person name="Regier J.C."/>
        </authorList>
    </citation>
    <scope>NUCLEOTIDE SEQUENCE</scope>
</reference>
<dbReference type="GO" id="GO:0001222">
    <property type="term" value="F:transcription corepressor binding"/>
    <property type="evidence" value="ECO:0007669"/>
    <property type="project" value="TreeGrafter"/>
</dbReference>
<dbReference type="GO" id="GO:0005737">
    <property type="term" value="C:cytoplasm"/>
    <property type="evidence" value="ECO:0007669"/>
    <property type="project" value="TreeGrafter"/>
</dbReference>
<reference evidence="7" key="1">
    <citation type="journal article" date="2012" name="Syst. Entomol.">
        <title>A molecular phylogeny for the pyraloid moths (Lepidoptera: Pyraloidea) and its implications for higher-level classification.</title>
        <authorList>
            <person name="Regier J.C."/>
            <person name="Mitter C."/>
            <person name="Solis M.A."/>
            <person name="Hayden J.E."/>
            <person name="Landry B."/>
            <person name="Nuss M."/>
            <person name="Simonsen T.J."/>
            <person name="Yen S.-H."/>
            <person name="Zwick A."/>
            <person name="Cummings M.P."/>
        </authorList>
    </citation>
    <scope>NUCLEOTIDE SEQUENCE</scope>
</reference>
<evidence type="ECO:0000256" key="6">
    <source>
        <dbReference type="ARBA" id="ARBA00040849"/>
    </source>
</evidence>
<protein>
    <recommendedName>
        <fullName evidence="6">Period circadian protein</fullName>
    </recommendedName>
</protein>
<dbReference type="GO" id="GO:0000122">
    <property type="term" value="P:negative regulation of transcription by RNA polymerase II"/>
    <property type="evidence" value="ECO:0007669"/>
    <property type="project" value="TreeGrafter"/>
</dbReference>
<accession>L7QQU3</accession>
<keyword evidence="4" id="KW-0090">Biological rhythms</keyword>
<keyword evidence="2" id="KW-0597">Phosphoprotein</keyword>
<evidence type="ECO:0000256" key="1">
    <source>
        <dbReference type="ARBA" id="ARBA00004123"/>
    </source>
</evidence>
<feature type="non-terminal residue" evidence="7">
    <location>
        <position position="187"/>
    </location>
</feature>
<dbReference type="PANTHER" id="PTHR11269">
    <property type="entry name" value="PERIOD CIRCADIAN PROTEIN"/>
    <property type="match status" value="1"/>
</dbReference>
<dbReference type="GO" id="GO:0005634">
    <property type="term" value="C:nucleus"/>
    <property type="evidence" value="ECO:0007669"/>
    <property type="project" value="UniProtKB-SubCell"/>
</dbReference>
<feature type="non-terminal residue" evidence="7">
    <location>
        <position position="1"/>
    </location>
</feature>
<dbReference type="InterPro" id="IPR035965">
    <property type="entry name" value="PAS-like_dom_sf"/>
</dbReference>
<evidence type="ECO:0000256" key="4">
    <source>
        <dbReference type="ARBA" id="ARBA00023108"/>
    </source>
</evidence>
<dbReference type="Pfam" id="PF14598">
    <property type="entry name" value="PAS_11"/>
    <property type="match status" value="1"/>
</dbReference>
<evidence type="ECO:0000256" key="3">
    <source>
        <dbReference type="ARBA" id="ARBA00022737"/>
    </source>
</evidence>
<dbReference type="EMBL" id="JQ785618">
    <property type="protein sequence ID" value="AGB87428.1"/>
    <property type="molecule type" value="mRNA"/>
</dbReference>
<dbReference type="CDD" id="cd00130">
    <property type="entry name" value="PAS"/>
    <property type="match status" value="1"/>
</dbReference>
<keyword evidence="3" id="KW-0677">Repeat</keyword>
<evidence type="ECO:0000256" key="5">
    <source>
        <dbReference type="ARBA" id="ARBA00023242"/>
    </source>
</evidence>
<dbReference type="Gene3D" id="3.30.450.20">
    <property type="entry name" value="PAS domain"/>
    <property type="match status" value="1"/>
</dbReference>
<evidence type="ECO:0000313" key="7">
    <source>
        <dbReference type="EMBL" id="AGB87428.1"/>
    </source>
</evidence>
<evidence type="ECO:0000256" key="2">
    <source>
        <dbReference type="ARBA" id="ARBA00022553"/>
    </source>
</evidence>
<proteinExistence type="evidence at transcript level"/>
<dbReference type="GO" id="GO:0000976">
    <property type="term" value="F:transcription cis-regulatory region binding"/>
    <property type="evidence" value="ECO:0007669"/>
    <property type="project" value="TreeGrafter"/>
</dbReference>
<dbReference type="PANTHER" id="PTHR11269:SF16">
    <property type="entry name" value="PERIOD CIRCADIAN PROTEIN"/>
    <property type="match status" value="1"/>
</dbReference>
<dbReference type="GO" id="GO:0043153">
    <property type="term" value="P:entrainment of circadian clock by photoperiod"/>
    <property type="evidence" value="ECO:0007669"/>
    <property type="project" value="TreeGrafter"/>
</dbReference>
<organism evidence="7">
    <name type="scientific">Tritymba pamphaea</name>
    <dbReference type="NCBI Taxonomy" id="753443"/>
    <lineage>
        <taxon>Eukaryota</taxon>
        <taxon>Metazoa</taxon>
        <taxon>Ecdysozoa</taxon>
        <taxon>Arthropoda</taxon>
        <taxon>Hexapoda</taxon>
        <taxon>Insecta</taxon>
        <taxon>Pterygota</taxon>
        <taxon>Neoptera</taxon>
        <taxon>Endopterygota</taxon>
        <taxon>Lepidoptera</taxon>
        <taxon>Glossata</taxon>
        <taxon>Ditrysia</taxon>
        <taxon>Yponomeutoidea</taxon>
        <taxon>Plutellidae</taxon>
        <taxon>Tritymba</taxon>
    </lineage>
</organism>
<dbReference type="AlphaFoldDB" id="L7QQU3"/>
<dbReference type="SUPFAM" id="SSF55785">
    <property type="entry name" value="PYP-like sensor domain (PAS domain)"/>
    <property type="match status" value="1"/>
</dbReference>
<sequence length="187" mass="21720">LMEKDILQYYHPDDLEYVQGVYEDIVKQGRAIDTKIYRMKSQNGDYVKLKTEWSSFNNPWLKKLEFIIGKHLVVEGPTNPDVFQAPSEDFTQKLSEEVKKRIQSRRDNIVRIMTELLTKPTECPKLLTNKSCQAVTRLMESLREDCPKHDEDMQEGDGNFYCDSVMLGEISSHHENSDKSSTVSPRN</sequence>
<comment type="subcellular location">
    <subcellularLocation>
        <location evidence="1">Nucleus</location>
    </subcellularLocation>
</comment>